<dbReference type="SMART" id="SM00871">
    <property type="entry name" value="AraC_E_bind"/>
    <property type="match status" value="1"/>
</dbReference>
<dbReference type="InterPro" id="IPR018062">
    <property type="entry name" value="HTH_AraC-typ_CS"/>
</dbReference>
<gene>
    <name evidence="5" type="ORF">EDD63_10422</name>
</gene>
<organism evidence="5 6">
    <name type="scientific">Breznakia blatticola</name>
    <dbReference type="NCBI Taxonomy" id="1754012"/>
    <lineage>
        <taxon>Bacteria</taxon>
        <taxon>Bacillati</taxon>
        <taxon>Bacillota</taxon>
        <taxon>Erysipelotrichia</taxon>
        <taxon>Erysipelotrichales</taxon>
        <taxon>Erysipelotrichaceae</taxon>
        <taxon>Breznakia</taxon>
    </lineage>
</organism>
<dbReference type="InterPro" id="IPR010499">
    <property type="entry name" value="AraC_E-bd"/>
</dbReference>
<evidence type="ECO:0000313" key="5">
    <source>
        <dbReference type="EMBL" id="TDW25495.1"/>
    </source>
</evidence>
<accession>A0A4R8A4P4</accession>
<dbReference type="RefSeq" id="WP_134167994.1">
    <property type="nucleotide sequence ID" value="NZ_SODD01000004.1"/>
</dbReference>
<evidence type="ECO:0000313" key="6">
    <source>
        <dbReference type="Proteomes" id="UP000294743"/>
    </source>
</evidence>
<dbReference type="Pfam" id="PF12833">
    <property type="entry name" value="HTH_18"/>
    <property type="match status" value="1"/>
</dbReference>
<dbReference type="Gene3D" id="1.10.10.60">
    <property type="entry name" value="Homeodomain-like"/>
    <property type="match status" value="2"/>
</dbReference>
<dbReference type="PANTHER" id="PTHR47504:SF5">
    <property type="entry name" value="RIGHT ORIGIN-BINDING PROTEIN"/>
    <property type="match status" value="1"/>
</dbReference>
<evidence type="ECO:0000256" key="3">
    <source>
        <dbReference type="ARBA" id="ARBA00023163"/>
    </source>
</evidence>
<feature type="domain" description="HTH araC/xylS-type" evidence="4">
    <location>
        <begin position="8"/>
        <end position="106"/>
    </location>
</feature>
<keyword evidence="6" id="KW-1185">Reference proteome</keyword>
<dbReference type="Gene3D" id="3.20.80.10">
    <property type="entry name" value="Regulatory factor, effector binding domain"/>
    <property type="match status" value="1"/>
</dbReference>
<dbReference type="GO" id="GO:0043565">
    <property type="term" value="F:sequence-specific DNA binding"/>
    <property type="evidence" value="ECO:0007669"/>
    <property type="project" value="InterPro"/>
</dbReference>
<name>A0A4R8A4P4_9FIRM</name>
<evidence type="ECO:0000256" key="1">
    <source>
        <dbReference type="ARBA" id="ARBA00023015"/>
    </source>
</evidence>
<dbReference type="PROSITE" id="PS00041">
    <property type="entry name" value="HTH_ARAC_FAMILY_1"/>
    <property type="match status" value="1"/>
</dbReference>
<dbReference type="OrthoDB" id="9801123at2"/>
<keyword evidence="1" id="KW-0805">Transcription regulation</keyword>
<evidence type="ECO:0000259" key="4">
    <source>
        <dbReference type="PROSITE" id="PS01124"/>
    </source>
</evidence>
<evidence type="ECO:0000256" key="2">
    <source>
        <dbReference type="ARBA" id="ARBA00023125"/>
    </source>
</evidence>
<dbReference type="SMART" id="SM00342">
    <property type="entry name" value="HTH_ARAC"/>
    <property type="match status" value="1"/>
</dbReference>
<dbReference type="PANTHER" id="PTHR47504">
    <property type="entry name" value="RIGHT ORIGIN-BINDING PROTEIN"/>
    <property type="match status" value="1"/>
</dbReference>
<dbReference type="Pfam" id="PF14526">
    <property type="entry name" value="Cass2"/>
    <property type="match status" value="1"/>
</dbReference>
<sequence length="290" mass="33684">MNWMDALTKGLNYIEKHLMENVTVNEVACSVGISPMYFQQSFKIVTGYTVGEYIRNRKLYLAALDVLQAKEKMIDIAYTYGYETPESFSKAFTRMHGVSPTKLQQHPSKITIFQPLRLVIDVKGGQDMQNFAKDKDVMKMIGKKYEVVYETAYQEIPKYWEIYRKECMNPNSKEVAVYKKHHIGEFAVSFDQRQESGSFDYYIAGMYEGGEVPEGFTLFEVPASTWMIFPVVGPMPHALQTTNTRIFKEWIPNHPEYEISLPISIEWYKNGQIEDYDFESAIWIPIKDKA</sequence>
<dbReference type="SUPFAM" id="SSF55136">
    <property type="entry name" value="Probable bacterial effector-binding domain"/>
    <property type="match status" value="1"/>
</dbReference>
<keyword evidence="2" id="KW-0238">DNA-binding</keyword>
<dbReference type="InterPro" id="IPR011256">
    <property type="entry name" value="Reg_factor_effector_dom_sf"/>
</dbReference>
<protein>
    <submittedName>
        <fullName evidence="5">AraC family transcriptional regulator</fullName>
    </submittedName>
</protein>
<keyword evidence="3" id="KW-0804">Transcription</keyword>
<dbReference type="InterPro" id="IPR029441">
    <property type="entry name" value="Cass2"/>
</dbReference>
<dbReference type="AlphaFoldDB" id="A0A4R8A4P4"/>
<dbReference type="SUPFAM" id="SSF46689">
    <property type="entry name" value="Homeodomain-like"/>
    <property type="match status" value="2"/>
</dbReference>
<dbReference type="InterPro" id="IPR009057">
    <property type="entry name" value="Homeodomain-like_sf"/>
</dbReference>
<comment type="caution">
    <text evidence="5">The sequence shown here is derived from an EMBL/GenBank/DDBJ whole genome shotgun (WGS) entry which is preliminary data.</text>
</comment>
<dbReference type="PROSITE" id="PS01124">
    <property type="entry name" value="HTH_ARAC_FAMILY_2"/>
    <property type="match status" value="1"/>
</dbReference>
<dbReference type="InterPro" id="IPR050959">
    <property type="entry name" value="MarA-like"/>
</dbReference>
<dbReference type="EMBL" id="SODD01000004">
    <property type="protein sequence ID" value="TDW25495.1"/>
    <property type="molecule type" value="Genomic_DNA"/>
</dbReference>
<reference evidence="5 6" key="1">
    <citation type="submission" date="2019-03" db="EMBL/GenBank/DDBJ databases">
        <title>Genomic Encyclopedia of Type Strains, Phase IV (KMG-IV): sequencing the most valuable type-strain genomes for metagenomic binning, comparative biology and taxonomic classification.</title>
        <authorList>
            <person name="Goeker M."/>
        </authorList>
    </citation>
    <scope>NUCLEOTIDE SEQUENCE [LARGE SCALE GENOMIC DNA]</scope>
    <source>
        <strain evidence="5 6">DSM 28867</strain>
    </source>
</reference>
<dbReference type="GO" id="GO:0003700">
    <property type="term" value="F:DNA-binding transcription factor activity"/>
    <property type="evidence" value="ECO:0007669"/>
    <property type="project" value="InterPro"/>
</dbReference>
<dbReference type="InterPro" id="IPR018060">
    <property type="entry name" value="HTH_AraC"/>
</dbReference>
<proteinExistence type="predicted"/>
<dbReference type="Proteomes" id="UP000294743">
    <property type="component" value="Unassembled WGS sequence"/>
</dbReference>